<evidence type="ECO:0000313" key="2">
    <source>
        <dbReference type="Proteomes" id="UP000254134"/>
    </source>
</evidence>
<sequence>MSGVEQPSMRRRSRRRSPWPSRLALAAVLLLVFAVGVALGRALGDGPPRGTTATYVRTLEPLPQQPATTGP</sequence>
<organism evidence="1 2">
    <name type="scientific">Gaiella occulta</name>
    <dbReference type="NCBI Taxonomy" id="1002870"/>
    <lineage>
        <taxon>Bacteria</taxon>
        <taxon>Bacillati</taxon>
        <taxon>Actinomycetota</taxon>
        <taxon>Thermoleophilia</taxon>
        <taxon>Gaiellales</taxon>
        <taxon>Gaiellaceae</taxon>
        <taxon>Gaiella</taxon>
    </lineage>
</organism>
<comment type="caution">
    <text evidence="1">The sequence shown here is derived from an EMBL/GenBank/DDBJ whole genome shotgun (WGS) entry which is preliminary data.</text>
</comment>
<reference evidence="1 2" key="1">
    <citation type="submission" date="2018-07" db="EMBL/GenBank/DDBJ databases">
        <title>High-quality-draft genome sequence of Gaiella occulta.</title>
        <authorList>
            <person name="Severino R."/>
            <person name="Froufe H.J.C."/>
            <person name="Rainey F.A."/>
            <person name="Barroso C."/>
            <person name="Albuquerque L."/>
            <person name="Lobo-Da-Cunha A."/>
            <person name="Da Costa M.S."/>
            <person name="Egas C."/>
        </authorList>
    </citation>
    <scope>NUCLEOTIDE SEQUENCE [LARGE SCALE GENOMIC DNA]</scope>
    <source>
        <strain evidence="1 2">F2-233</strain>
    </source>
</reference>
<reference evidence="2" key="2">
    <citation type="journal article" date="2019" name="MicrobiologyOpen">
        <title>High-quality draft genome sequence of Gaiella occulta isolated from a 150 meter deep mineral water borehole and comparison with the genome sequences of other deep-branching lineages of the phylum Actinobacteria.</title>
        <authorList>
            <person name="Severino R."/>
            <person name="Froufe H.J.C."/>
            <person name="Barroso C."/>
            <person name="Albuquerque L."/>
            <person name="Lobo-da-Cunha A."/>
            <person name="da Costa M.S."/>
            <person name="Egas C."/>
        </authorList>
    </citation>
    <scope>NUCLEOTIDE SEQUENCE [LARGE SCALE GENOMIC DNA]</scope>
    <source>
        <strain evidence="2">F2-233</strain>
    </source>
</reference>
<protein>
    <submittedName>
        <fullName evidence="1">Uncharacterized protein</fullName>
    </submittedName>
</protein>
<dbReference type="RefSeq" id="WP_147281293.1">
    <property type="nucleotide sequence ID" value="NZ_QQZY01000006.1"/>
</dbReference>
<dbReference type="EMBL" id="QQZY01000006">
    <property type="protein sequence ID" value="RDI73893.1"/>
    <property type="molecule type" value="Genomic_DNA"/>
</dbReference>
<proteinExistence type="predicted"/>
<gene>
    <name evidence="1" type="ORF">Gocc_2457</name>
</gene>
<name>A0A7M2YUV7_9ACTN</name>
<dbReference type="Proteomes" id="UP000254134">
    <property type="component" value="Unassembled WGS sequence"/>
</dbReference>
<evidence type="ECO:0000313" key="1">
    <source>
        <dbReference type="EMBL" id="RDI73893.1"/>
    </source>
</evidence>
<keyword evidence="2" id="KW-1185">Reference proteome</keyword>
<dbReference type="AlphaFoldDB" id="A0A7M2YUV7"/>
<accession>A0A7M2YUV7</accession>